<accession>A0AAD3D394</accession>
<evidence type="ECO:0000313" key="2">
    <source>
        <dbReference type="Proteomes" id="UP001054902"/>
    </source>
</evidence>
<proteinExistence type="predicted"/>
<protein>
    <submittedName>
        <fullName evidence="1">Uncharacterized protein</fullName>
    </submittedName>
</protein>
<gene>
    <name evidence="1" type="ORF">CTEN210_13517</name>
</gene>
<dbReference type="EMBL" id="BLLK01000057">
    <property type="protein sequence ID" value="GFH57041.1"/>
    <property type="molecule type" value="Genomic_DNA"/>
</dbReference>
<dbReference type="AlphaFoldDB" id="A0AAD3D394"/>
<comment type="caution">
    <text evidence="1">The sequence shown here is derived from an EMBL/GenBank/DDBJ whole genome shotgun (WGS) entry which is preliminary data.</text>
</comment>
<name>A0AAD3D394_9STRA</name>
<sequence length="107" mass="12498">MIKASHFEVDRIGRYKLENNDEVNEWIKALNQSEELALHRECASYEPSEDNIFEIIKCQGLPSIHVKNQIGLTAFEYLQMNPNTDFVIDEKKFINRLILELMGEIIT</sequence>
<evidence type="ECO:0000313" key="1">
    <source>
        <dbReference type="EMBL" id="GFH57041.1"/>
    </source>
</evidence>
<reference evidence="1 2" key="1">
    <citation type="journal article" date="2021" name="Sci. Rep.">
        <title>The genome of the diatom Chaetoceros tenuissimus carries an ancient integrated fragment of an extant virus.</title>
        <authorList>
            <person name="Hongo Y."/>
            <person name="Kimura K."/>
            <person name="Takaki Y."/>
            <person name="Yoshida Y."/>
            <person name="Baba S."/>
            <person name="Kobayashi G."/>
            <person name="Nagasaki K."/>
            <person name="Hano T."/>
            <person name="Tomaru Y."/>
        </authorList>
    </citation>
    <scope>NUCLEOTIDE SEQUENCE [LARGE SCALE GENOMIC DNA]</scope>
    <source>
        <strain evidence="1 2">NIES-3715</strain>
    </source>
</reference>
<keyword evidence="2" id="KW-1185">Reference proteome</keyword>
<organism evidence="1 2">
    <name type="scientific">Chaetoceros tenuissimus</name>
    <dbReference type="NCBI Taxonomy" id="426638"/>
    <lineage>
        <taxon>Eukaryota</taxon>
        <taxon>Sar</taxon>
        <taxon>Stramenopiles</taxon>
        <taxon>Ochrophyta</taxon>
        <taxon>Bacillariophyta</taxon>
        <taxon>Coscinodiscophyceae</taxon>
        <taxon>Chaetocerotophycidae</taxon>
        <taxon>Chaetocerotales</taxon>
        <taxon>Chaetocerotaceae</taxon>
        <taxon>Chaetoceros</taxon>
    </lineage>
</organism>
<dbReference type="Proteomes" id="UP001054902">
    <property type="component" value="Unassembled WGS sequence"/>
</dbReference>